<keyword evidence="2 3" id="KW-0067">ATP-binding</keyword>
<dbReference type="Proteomes" id="UP000050488">
    <property type="component" value="Unassembled WGS sequence"/>
</dbReference>
<dbReference type="STRING" id="1544413.Clow_00265"/>
<evidence type="ECO:0000313" key="6">
    <source>
        <dbReference type="EMBL" id="KQB87212.1"/>
    </source>
</evidence>
<dbReference type="PATRIC" id="fig|1544413.3.peg.268"/>
<evidence type="ECO:0000256" key="1">
    <source>
        <dbReference type="ARBA" id="ARBA00022741"/>
    </source>
</evidence>
<proteinExistence type="predicted"/>
<name>A0A0Q0YK51_9CORY</name>
<dbReference type="RefSeq" id="WP_055175187.1">
    <property type="nucleotide sequence ID" value="NZ_JAUSQY010000001.1"/>
</dbReference>
<gene>
    <name evidence="6" type="primary">ftsK</name>
    <name evidence="6" type="ORF">Clow_00265</name>
</gene>
<keyword evidence="7" id="KW-1185">Reference proteome</keyword>
<dbReference type="InterPro" id="IPR027417">
    <property type="entry name" value="P-loop_NTPase"/>
</dbReference>
<dbReference type="OrthoDB" id="9807790at2"/>
<evidence type="ECO:0000313" key="7">
    <source>
        <dbReference type="Proteomes" id="UP000050488"/>
    </source>
</evidence>
<dbReference type="EMBL" id="LKEV01000001">
    <property type="protein sequence ID" value="KQB87212.1"/>
    <property type="molecule type" value="Genomic_DNA"/>
</dbReference>
<organism evidence="6 7">
    <name type="scientific">Corynebacterium lowii</name>
    <dbReference type="NCBI Taxonomy" id="1544413"/>
    <lineage>
        <taxon>Bacteria</taxon>
        <taxon>Bacillati</taxon>
        <taxon>Actinomycetota</taxon>
        <taxon>Actinomycetes</taxon>
        <taxon>Mycobacteriales</taxon>
        <taxon>Corynebacteriaceae</taxon>
        <taxon>Corynebacterium</taxon>
    </lineage>
</organism>
<dbReference type="SUPFAM" id="SSF52540">
    <property type="entry name" value="P-loop containing nucleoside triphosphate hydrolases"/>
    <property type="match status" value="1"/>
</dbReference>
<keyword evidence="1 3" id="KW-0547">Nucleotide-binding</keyword>
<keyword evidence="4" id="KW-1133">Transmembrane helix</keyword>
<accession>A0A0Q0YK51</accession>
<dbReference type="Gene3D" id="3.40.50.300">
    <property type="entry name" value="P-loop containing nucleotide triphosphate hydrolases"/>
    <property type="match status" value="1"/>
</dbReference>
<reference evidence="6 7" key="1">
    <citation type="submission" date="2015-10" db="EMBL/GenBank/DDBJ databases">
        <title>Corynebacteirum lowii and Corynebacterium oculi species nova, derived from human clinical disease and and emended description of Corynebacterium mastiditis.</title>
        <authorList>
            <person name="Bernard K."/>
            <person name="Pacheco A.L."/>
            <person name="Mcdougall C."/>
            <person name="Burtx T."/>
            <person name="Weibe D."/>
            <person name="Tyler S."/>
            <person name="Olson A.B."/>
            <person name="Cnockaert M."/>
            <person name="Eguchi H."/>
            <person name="Kuwahara T."/>
            <person name="Nakayama-Imaohji H."/>
            <person name="Boudewijins M."/>
            <person name="Van Hoecke F."/>
            <person name="Bernier A.-M."/>
            <person name="Vandamme P."/>
        </authorList>
    </citation>
    <scope>NUCLEOTIDE SEQUENCE [LARGE SCALE GENOMIC DNA]</scope>
    <source>
        <strain evidence="6 7">NML 130206</strain>
    </source>
</reference>
<evidence type="ECO:0000256" key="4">
    <source>
        <dbReference type="SAM" id="Phobius"/>
    </source>
</evidence>
<feature type="domain" description="FtsK" evidence="5">
    <location>
        <begin position="159"/>
        <end position="346"/>
    </location>
</feature>
<evidence type="ECO:0000259" key="5">
    <source>
        <dbReference type="PROSITE" id="PS50901"/>
    </source>
</evidence>
<feature type="transmembrane region" description="Helical" evidence="4">
    <location>
        <begin position="12"/>
        <end position="32"/>
    </location>
</feature>
<feature type="binding site" evidence="3">
    <location>
        <begin position="184"/>
        <end position="191"/>
    </location>
    <ligand>
        <name>ATP</name>
        <dbReference type="ChEBI" id="CHEBI:30616"/>
    </ligand>
</feature>
<dbReference type="PANTHER" id="PTHR22683">
    <property type="entry name" value="SPORULATION PROTEIN RELATED"/>
    <property type="match status" value="1"/>
</dbReference>
<dbReference type="CDD" id="cd01127">
    <property type="entry name" value="TrwB_TraG_TraD_VirD4"/>
    <property type="match status" value="1"/>
</dbReference>
<keyword evidence="4" id="KW-0812">Transmembrane</keyword>
<dbReference type="InterPro" id="IPR050206">
    <property type="entry name" value="FtsK/SpoIIIE/SftA"/>
</dbReference>
<dbReference type="Pfam" id="PF01580">
    <property type="entry name" value="FtsK_SpoIIIE"/>
    <property type="match status" value="1"/>
</dbReference>
<sequence>MSGAGVSMPAPLLAVWALLAVMAVLMVVFQMSPTQRLVRRLRPVWDGAGVTKSEVVGVGDKRRTVRHRPSVSGLKKLDGQALSFIVRPNPGMTVEDIVGCADAIRDALRVQEVKAVPLGGGRVRVEVYRRGAEPEKFGLADLSGAYGGLDSGVAAGVHSGRLLLGRDDSGALRWINLGHTLVVGATGSGKGSVLWRYVMSAVDVFAASGGGVRLFGIDPKRAELAGVDGAFERVAFDGQDILEVLEDVLGVMKQRQQEGRRSFVHDEEHPLVLLVIDEFNALGVMEDRKWQAAVKSALQQILSQGRSAGVYVLAAAQQPQKELLGAYRPHFMNRICLRVESAQEVDMVLGVGAVEMGAVAHQIAPATESNGYSTAGLAYVRTDGEPAPVRVRAPYVSDEDILHWVEGIEAKKGTSHGC</sequence>
<comment type="caution">
    <text evidence="6">The sequence shown here is derived from an EMBL/GenBank/DDBJ whole genome shotgun (WGS) entry which is preliminary data.</text>
</comment>
<protein>
    <submittedName>
        <fullName evidence="6">DNA translocase FtsK</fullName>
    </submittedName>
</protein>
<dbReference type="InterPro" id="IPR002543">
    <property type="entry name" value="FtsK_dom"/>
</dbReference>
<evidence type="ECO:0000256" key="2">
    <source>
        <dbReference type="ARBA" id="ARBA00022840"/>
    </source>
</evidence>
<dbReference type="GO" id="GO:0003677">
    <property type="term" value="F:DNA binding"/>
    <property type="evidence" value="ECO:0007669"/>
    <property type="project" value="InterPro"/>
</dbReference>
<evidence type="ECO:0000256" key="3">
    <source>
        <dbReference type="PROSITE-ProRule" id="PRU00289"/>
    </source>
</evidence>
<dbReference type="GO" id="GO:0005524">
    <property type="term" value="F:ATP binding"/>
    <property type="evidence" value="ECO:0007669"/>
    <property type="project" value="UniProtKB-UniRule"/>
</dbReference>
<keyword evidence="4" id="KW-0472">Membrane</keyword>
<dbReference type="PROSITE" id="PS50901">
    <property type="entry name" value="FTSK"/>
    <property type="match status" value="1"/>
</dbReference>
<dbReference type="AlphaFoldDB" id="A0A0Q0YK51"/>
<dbReference type="PANTHER" id="PTHR22683:SF41">
    <property type="entry name" value="DNA TRANSLOCASE FTSK"/>
    <property type="match status" value="1"/>
</dbReference>